<feature type="compositionally biased region" description="Basic and acidic residues" evidence="1">
    <location>
        <begin position="36"/>
        <end position="61"/>
    </location>
</feature>
<name>A0ABQ8TVI3_PERAM</name>
<evidence type="ECO:0000313" key="2">
    <source>
        <dbReference type="EMBL" id="KAJ4450141.1"/>
    </source>
</evidence>
<keyword evidence="3" id="KW-1185">Reference proteome</keyword>
<evidence type="ECO:0000313" key="3">
    <source>
        <dbReference type="Proteomes" id="UP001148838"/>
    </source>
</evidence>
<feature type="region of interest" description="Disordered" evidence="1">
    <location>
        <begin position="36"/>
        <end position="67"/>
    </location>
</feature>
<comment type="caution">
    <text evidence="2">The sequence shown here is derived from an EMBL/GenBank/DDBJ whole genome shotgun (WGS) entry which is preliminary data.</text>
</comment>
<dbReference type="Proteomes" id="UP001148838">
    <property type="component" value="Unassembled WGS sequence"/>
</dbReference>
<gene>
    <name evidence="2" type="ORF">ANN_01548</name>
</gene>
<reference evidence="2 3" key="1">
    <citation type="journal article" date="2022" name="Allergy">
        <title>Genome assembly and annotation of Periplaneta americana reveal a comprehensive cockroach allergen profile.</title>
        <authorList>
            <person name="Wang L."/>
            <person name="Xiong Q."/>
            <person name="Saelim N."/>
            <person name="Wang L."/>
            <person name="Nong W."/>
            <person name="Wan A.T."/>
            <person name="Shi M."/>
            <person name="Liu X."/>
            <person name="Cao Q."/>
            <person name="Hui J.H.L."/>
            <person name="Sookrung N."/>
            <person name="Leung T.F."/>
            <person name="Tungtrongchitr A."/>
            <person name="Tsui S.K.W."/>
        </authorList>
    </citation>
    <scope>NUCLEOTIDE SEQUENCE [LARGE SCALE GENOMIC DNA]</scope>
    <source>
        <strain evidence="2">PWHHKU_190912</strain>
    </source>
</reference>
<organism evidence="2 3">
    <name type="scientific">Periplaneta americana</name>
    <name type="common">American cockroach</name>
    <name type="synonym">Blatta americana</name>
    <dbReference type="NCBI Taxonomy" id="6978"/>
    <lineage>
        <taxon>Eukaryota</taxon>
        <taxon>Metazoa</taxon>
        <taxon>Ecdysozoa</taxon>
        <taxon>Arthropoda</taxon>
        <taxon>Hexapoda</taxon>
        <taxon>Insecta</taxon>
        <taxon>Pterygota</taxon>
        <taxon>Neoptera</taxon>
        <taxon>Polyneoptera</taxon>
        <taxon>Dictyoptera</taxon>
        <taxon>Blattodea</taxon>
        <taxon>Blattoidea</taxon>
        <taxon>Blattidae</taxon>
        <taxon>Blattinae</taxon>
        <taxon>Periplaneta</taxon>
    </lineage>
</organism>
<sequence length="99" mass="11458">MGRVKMKFRDYFGVEPPRKATILGWEKRAFAMGSVKDHTRSGRPTTRETCHAAEASVERSLLKSTQKRSAELGIPRSTMMKHMKVDLKLKHFRSFHTMH</sequence>
<proteinExistence type="predicted"/>
<protein>
    <submittedName>
        <fullName evidence="2">Uncharacterized protein</fullName>
    </submittedName>
</protein>
<dbReference type="EMBL" id="JAJSOF020000003">
    <property type="protein sequence ID" value="KAJ4450141.1"/>
    <property type="molecule type" value="Genomic_DNA"/>
</dbReference>
<evidence type="ECO:0000256" key="1">
    <source>
        <dbReference type="SAM" id="MobiDB-lite"/>
    </source>
</evidence>
<accession>A0ABQ8TVI3</accession>